<comment type="similarity">
    <text evidence="1">Belongs to the ATP-dependent AMP-binding enzyme family.</text>
</comment>
<gene>
    <name evidence="7" type="ORF">BST47_18900</name>
</gene>
<dbReference type="PANTHER" id="PTHR43107">
    <property type="entry name" value="LONG-CHAIN FATTY ACID TRANSPORT PROTEIN"/>
    <property type="match status" value="1"/>
</dbReference>
<dbReference type="InterPro" id="IPR042099">
    <property type="entry name" value="ANL_N_sf"/>
</dbReference>
<dbReference type="GO" id="GO:0044539">
    <property type="term" value="P:long-chain fatty acid import into cell"/>
    <property type="evidence" value="ECO:0007669"/>
    <property type="project" value="TreeGrafter"/>
</dbReference>
<dbReference type="GO" id="GO:0005324">
    <property type="term" value="F:long-chain fatty acid transmembrane transporter activity"/>
    <property type="evidence" value="ECO:0007669"/>
    <property type="project" value="TreeGrafter"/>
</dbReference>
<dbReference type="InterPro" id="IPR000873">
    <property type="entry name" value="AMP-dep_synth/lig_dom"/>
</dbReference>
<proteinExistence type="inferred from homology"/>
<sequence length="525" mass="57158">MPSETIQQLLRERATSDSVAVKHGDATWTWREHLSDASARAAALLAIADYDRPLHVGVLMGNSPEFLNQMAAAGIGGYVLCGINSTRRGDALAADIRRADCQIVVTDAEHRPLLDGLDLDGVQVLDTSTDDWARMLESAGDLTPFREVEPMDTYMLIFTSGTSGNPKPVRVSHFMVLMSGQALVEKFEVYEDDTCYLSMPLFHSNALVAGWGVALARGAAMAPAKFSASNFVDDVRRYGATYMNYVGKPLAYILATPEQPGDADTTLRIAFGNEASDRDIEAFQRRFGCTVWDGFGSTENAVIITREEGTPKGSLGKGFPGVAIYNPETVTECPPAQFDADGALINADEAIGELVNTDGQGFFTGYYNADDATAERMRHGMYWSGDLAYQDADGWIYLAGRSGDWLRVDGENMAAAPIERILIRLPDINLVAIYAVPDESVGDQIMAAIVLNDGATLTPEDFETFLAAQSDLSPKGWPRYVRIARELPTTATHKVLKRELAAQGPTAGDGELWVREPRGTRYTRA</sequence>
<protein>
    <submittedName>
        <fullName evidence="7">Acyl-CoA synthetase</fullName>
    </submittedName>
</protein>
<dbReference type="Gene3D" id="3.30.300.30">
    <property type="match status" value="1"/>
</dbReference>
<dbReference type="InterPro" id="IPR045851">
    <property type="entry name" value="AMP-bd_C_sf"/>
</dbReference>
<keyword evidence="8" id="KW-1185">Reference proteome</keyword>
<dbReference type="PROSITE" id="PS00455">
    <property type="entry name" value="AMP_BINDING"/>
    <property type="match status" value="1"/>
</dbReference>
<evidence type="ECO:0000256" key="4">
    <source>
        <dbReference type="ARBA" id="ARBA00022840"/>
    </source>
</evidence>
<dbReference type="Pfam" id="PF13193">
    <property type="entry name" value="AMP-binding_C"/>
    <property type="match status" value="1"/>
</dbReference>
<dbReference type="GO" id="GO:0004467">
    <property type="term" value="F:long-chain fatty acid-CoA ligase activity"/>
    <property type="evidence" value="ECO:0007669"/>
    <property type="project" value="TreeGrafter"/>
</dbReference>
<dbReference type="PANTHER" id="PTHR43107:SF15">
    <property type="entry name" value="FATTY ACID TRANSPORT PROTEIN 3, ISOFORM A"/>
    <property type="match status" value="1"/>
</dbReference>
<evidence type="ECO:0000256" key="1">
    <source>
        <dbReference type="ARBA" id="ARBA00006432"/>
    </source>
</evidence>
<dbReference type="AlphaFoldDB" id="A0A1X0JLC5"/>
<dbReference type="STRING" id="75922.BST47_18900"/>
<accession>A0A1X0JLC5</accession>
<dbReference type="RefSeq" id="WP_083127177.1">
    <property type="nucleotide sequence ID" value="NZ_MVIM01000010.1"/>
</dbReference>
<dbReference type="InterPro" id="IPR020845">
    <property type="entry name" value="AMP-binding_CS"/>
</dbReference>
<name>A0A1X0JLC5_9MYCO</name>
<evidence type="ECO:0000256" key="2">
    <source>
        <dbReference type="ARBA" id="ARBA00022598"/>
    </source>
</evidence>
<keyword evidence="4" id="KW-0067">ATP-binding</keyword>
<dbReference type="GO" id="GO:0005886">
    <property type="term" value="C:plasma membrane"/>
    <property type="evidence" value="ECO:0007669"/>
    <property type="project" value="TreeGrafter"/>
</dbReference>
<evidence type="ECO:0000259" key="6">
    <source>
        <dbReference type="Pfam" id="PF13193"/>
    </source>
</evidence>
<dbReference type="Pfam" id="PF00501">
    <property type="entry name" value="AMP-binding"/>
    <property type="match status" value="1"/>
</dbReference>
<evidence type="ECO:0000313" key="7">
    <source>
        <dbReference type="EMBL" id="ORB63642.1"/>
    </source>
</evidence>
<dbReference type="SUPFAM" id="SSF56801">
    <property type="entry name" value="Acetyl-CoA synthetase-like"/>
    <property type="match status" value="1"/>
</dbReference>
<evidence type="ECO:0000313" key="8">
    <source>
        <dbReference type="Proteomes" id="UP000192411"/>
    </source>
</evidence>
<keyword evidence="3" id="KW-0547">Nucleotide-binding</keyword>
<reference evidence="7 8" key="1">
    <citation type="submission" date="2017-02" db="EMBL/GenBank/DDBJ databases">
        <title>The new phylogeny of genus Mycobacterium.</title>
        <authorList>
            <person name="Tortoli E."/>
            <person name="Trovato A."/>
            <person name="Cirillo D.M."/>
        </authorList>
    </citation>
    <scope>NUCLEOTIDE SEQUENCE [LARGE SCALE GENOMIC DNA]</scope>
    <source>
        <strain evidence="7 8">DSM 44338</strain>
    </source>
</reference>
<evidence type="ECO:0000256" key="3">
    <source>
        <dbReference type="ARBA" id="ARBA00022741"/>
    </source>
</evidence>
<feature type="domain" description="AMP-dependent synthetase/ligase" evidence="5">
    <location>
        <begin position="14"/>
        <end position="367"/>
    </location>
</feature>
<comment type="caution">
    <text evidence="7">The sequence shown here is derived from an EMBL/GenBank/DDBJ whole genome shotgun (WGS) entry which is preliminary data.</text>
</comment>
<dbReference type="NCBIfam" id="NF009927">
    <property type="entry name" value="PRK13388.1"/>
    <property type="match status" value="1"/>
</dbReference>
<dbReference type="EMBL" id="MVIM01000010">
    <property type="protein sequence ID" value="ORB63642.1"/>
    <property type="molecule type" value="Genomic_DNA"/>
</dbReference>
<dbReference type="Proteomes" id="UP000192411">
    <property type="component" value="Unassembled WGS sequence"/>
</dbReference>
<evidence type="ECO:0000259" key="5">
    <source>
        <dbReference type="Pfam" id="PF00501"/>
    </source>
</evidence>
<dbReference type="GO" id="GO:0005524">
    <property type="term" value="F:ATP binding"/>
    <property type="evidence" value="ECO:0007669"/>
    <property type="project" value="UniProtKB-KW"/>
</dbReference>
<dbReference type="InterPro" id="IPR025110">
    <property type="entry name" value="AMP-bd_C"/>
</dbReference>
<keyword evidence="2" id="KW-0436">Ligase</keyword>
<dbReference type="OrthoDB" id="9803968at2"/>
<organism evidence="7 8">
    <name type="scientific">Mycolicibacterium tusciae</name>
    <dbReference type="NCBI Taxonomy" id="75922"/>
    <lineage>
        <taxon>Bacteria</taxon>
        <taxon>Bacillati</taxon>
        <taxon>Actinomycetota</taxon>
        <taxon>Actinomycetes</taxon>
        <taxon>Mycobacteriales</taxon>
        <taxon>Mycobacteriaceae</taxon>
        <taxon>Mycolicibacterium</taxon>
    </lineage>
</organism>
<feature type="domain" description="AMP-binding enzyme C-terminal" evidence="6">
    <location>
        <begin position="418"/>
        <end position="494"/>
    </location>
</feature>
<dbReference type="Gene3D" id="3.40.50.12780">
    <property type="entry name" value="N-terminal domain of ligase-like"/>
    <property type="match status" value="1"/>
</dbReference>